<evidence type="ECO:0000256" key="7">
    <source>
        <dbReference type="SAM" id="Phobius"/>
    </source>
</evidence>
<reference evidence="11 12" key="1">
    <citation type="submission" date="2022-03" db="EMBL/GenBank/DDBJ databases">
        <title>Rhizobium SSM4.3 sp. nov., isolated from Sediment (Gouqi Island).</title>
        <authorList>
            <person name="Chen G."/>
        </authorList>
    </citation>
    <scope>NUCLEOTIDE SEQUENCE [LARGE SCALE GENOMIC DNA]</scope>
    <source>
        <strain evidence="11 12">SSM4.3</strain>
    </source>
</reference>
<feature type="transmembrane region" description="Helical" evidence="7">
    <location>
        <begin position="331"/>
        <end position="348"/>
    </location>
</feature>
<feature type="compositionally biased region" description="Polar residues" evidence="6">
    <location>
        <begin position="717"/>
        <end position="736"/>
    </location>
</feature>
<feature type="domain" description="ComEC/Rec2-related protein" evidence="9">
    <location>
        <begin position="201"/>
        <end position="486"/>
    </location>
</feature>
<dbReference type="InterPro" id="IPR052159">
    <property type="entry name" value="Competence_DNA_uptake"/>
</dbReference>
<feature type="transmembrane region" description="Helical" evidence="7">
    <location>
        <begin position="369"/>
        <end position="396"/>
    </location>
</feature>
<dbReference type="Pfam" id="PF13567">
    <property type="entry name" value="DUF4131"/>
    <property type="match status" value="1"/>
</dbReference>
<evidence type="ECO:0000256" key="3">
    <source>
        <dbReference type="ARBA" id="ARBA00022692"/>
    </source>
</evidence>
<dbReference type="NCBIfam" id="TIGR00360">
    <property type="entry name" value="ComEC_N-term"/>
    <property type="match status" value="1"/>
</dbReference>
<feature type="transmembrane region" description="Helical" evidence="7">
    <location>
        <begin position="492"/>
        <end position="508"/>
    </location>
</feature>
<keyword evidence="12" id="KW-1185">Reference proteome</keyword>
<organism evidence="11 12">
    <name type="scientific">Peteryoungia algae</name>
    <dbReference type="NCBI Taxonomy" id="2919917"/>
    <lineage>
        <taxon>Bacteria</taxon>
        <taxon>Pseudomonadati</taxon>
        <taxon>Pseudomonadota</taxon>
        <taxon>Alphaproteobacteria</taxon>
        <taxon>Hyphomicrobiales</taxon>
        <taxon>Rhizobiaceae</taxon>
        <taxon>Peteryoungia</taxon>
    </lineage>
</organism>
<feature type="region of interest" description="Disordered" evidence="6">
    <location>
        <begin position="716"/>
        <end position="736"/>
    </location>
</feature>
<evidence type="ECO:0000256" key="4">
    <source>
        <dbReference type="ARBA" id="ARBA00022989"/>
    </source>
</evidence>
<dbReference type="Pfam" id="PF03772">
    <property type="entry name" value="Competence"/>
    <property type="match status" value="1"/>
</dbReference>
<dbReference type="InterPro" id="IPR025405">
    <property type="entry name" value="DUF4131"/>
</dbReference>
<sequence length="736" mass="78217">MAPVLAPLVLALLFALSRSARDTASNLILWSACLAVVGMLLAEWEARRVSTVIIDQPLVTTVTGIVERREQGAAGEWRYTLRLTGTVEPTVRRPPERVTLLARSKHAPAAIGDWLSGRARLSPPSGPALPGLNDFAFQSYFSGIGAVGFFLGPPQAKLAGEDNGAGLVARFDAALFSLRDRISNRIRSVIPGDPGAFAASIITGERRSMSTAATEALRASGLAHITAISGLNMALAAGIFFVGLRGLLSLVPALAERYPIKKIAAAGALIATTGYVLISGYQVSALRAYLMTAIMLAAVLFDRPAVSLRNLALAATAILVVQPSAVMGPSFQMSFAATAGLIAGYAGWRSRPRAMLPPMRSLGLRVAAGGGKLIGGTLATSLIGGLATAIFAITHFHRLSTHGLEANLAAMPLISLVVMPAGFIAMLLMPFGLDAPFFWIMGQGLELVLHVAYMVAGWGGGYVFPRLPGWFMLGTITGMLLLTLFRSSLRHAGTVLIAVTLVATWLGPRQEPGELMISEDARLVALWSGDGAARTLAINRTRPPAFIFDQWRPVLDVETTMPPQMLTIGELPAPPDWRTGETWSAAQRSAAATLLDQLTKSARMDRFTCIKQACVARMDTGKLLMTLDRPDLVGVGCDLADVVVLAARTRLTACRSGAALLSQSSLRATGAVEISGLADAPQHLVIRTSFEGKPRPWTQHRLYDWRTASAADEHTIPQASESRTTAQQLSPTADAQ</sequence>
<feature type="transmembrane region" description="Helical" evidence="7">
    <location>
        <begin position="227"/>
        <end position="248"/>
    </location>
</feature>
<feature type="chain" id="PRO_5046191049" evidence="8">
    <location>
        <begin position="21"/>
        <end position="736"/>
    </location>
</feature>
<keyword evidence="5 7" id="KW-0472">Membrane</keyword>
<dbReference type="InterPro" id="IPR004477">
    <property type="entry name" value="ComEC_N"/>
</dbReference>
<feature type="signal peptide" evidence="8">
    <location>
        <begin position="1"/>
        <end position="20"/>
    </location>
</feature>
<protein>
    <submittedName>
        <fullName evidence="11">ComEC family competence protein</fullName>
    </submittedName>
</protein>
<feature type="domain" description="DUF4131" evidence="10">
    <location>
        <begin position="5"/>
        <end position="152"/>
    </location>
</feature>
<evidence type="ECO:0000259" key="10">
    <source>
        <dbReference type="Pfam" id="PF13567"/>
    </source>
</evidence>
<dbReference type="PANTHER" id="PTHR30619:SF1">
    <property type="entry name" value="RECOMBINATION PROTEIN 2"/>
    <property type="match status" value="1"/>
</dbReference>
<proteinExistence type="predicted"/>
<evidence type="ECO:0000313" key="11">
    <source>
        <dbReference type="EMBL" id="MCJ8239202.1"/>
    </source>
</evidence>
<keyword evidence="3 7" id="KW-0812">Transmembrane</keyword>
<name>A0ABT0D1C8_9HYPH</name>
<evidence type="ECO:0000313" key="12">
    <source>
        <dbReference type="Proteomes" id="UP001522662"/>
    </source>
</evidence>
<dbReference type="EMBL" id="JALAYX010000003">
    <property type="protein sequence ID" value="MCJ8239202.1"/>
    <property type="molecule type" value="Genomic_DNA"/>
</dbReference>
<dbReference type="Proteomes" id="UP001522662">
    <property type="component" value="Unassembled WGS sequence"/>
</dbReference>
<comment type="caution">
    <text evidence="11">The sequence shown here is derived from an EMBL/GenBank/DDBJ whole genome shotgun (WGS) entry which is preliminary data.</text>
</comment>
<comment type="subcellular location">
    <subcellularLocation>
        <location evidence="1">Cell membrane</location>
        <topology evidence="1">Multi-pass membrane protein</topology>
    </subcellularLocation>
</comment>
<feature type="transmembrane region" description="Helical" evidence="7">
    <location>
        <begin position="436"/>
        <end position="455"/>
    </location>
</feature>
<evidence type="ECO:0000259" key="9">
    <source>
        <dbReference type="Pfam" id="PF03772"/>
    </source>
</evidence>
<keyword evidence="4 7" id="KW-1133">Transmembrane helix</keyword>
<feature type="transmembrane region" description="Helical" evidence="7">
    <location>
        <begin position="260"/>
        <end position="278"/>
    </location>
</feature>
<feature type="transmembrane region" description="Helical" evidence="7">
    <location>
        <begin position="308"/>
        <end position="325"/>
    </location>
</feature>
<evidence type="ECO:0000256" key="5">
    <source>
        <dbReference type="ARBA" id="ARBA00023136"/>
    </source>
</evidence>
<accession>A0ABT0D1C8</accession>
<keyword evidence="2" id="KW-1003">Cell membrane</keyword>
<dbReference type="PANTHER" id="PTHR30619">
    <property type="entry name" value="DNA INTERNALIZATION/COMPETENCE PROTEIN COMEC/REC2"/>
    <property type="match status" value="1"/>
</dbReference>
<evidence type="ECO:0000256" key="8">
    <source>
        <dbReference type="SAM" id="SignalP"/>
    </source>
</evidence>
<feature type="transmembrane region" description="Helical" evidence="7">
    <location>
        <begin position="408"/>
        <end position="429"/>
    </location>
</feature>
<dbReference type="RefSeq" id="WP_245136895.1">
    <property type="nucleotide sequence ID" value="NZ_CP128477.1"/>
</dbReference>
<keyword evidence="8" id="KW-0732">Signal</keyword>
<evidence type="ECO:0000256" key="6">
    <source>
        <dbReference type="SAM" id="MobiDB-lite"/>
    </source>
</evidence>
<evidence type="ECO:0000256" key="1">
    <source>
        <dbReference type="ARBA" id="ARBA00004651"/>
    </source>
</evidence>
<feature type="transmembrane region" description="Helical" evidence="7">
    <location>
        <begin position="467"/>
        <end position="485"/>
    </location>
</feature>
<evidence type="ECO:0000256" key="2">
    <source>
        <dbReference type="ARBA" id="ARBA00022475"/>
    </source>
</evidence>
<gene>
    <name evidence="11" type="ORF">MKJ03_12750</name>
</gene>